<dbReference type="SUPFAM" id="SSF52540">
    <property type="entry name" value="P-loop containing nucleoside triphosphate hydrolases"/>
    <property type="match status" value="1"/>
</dbReference>
<feature type="binding site" evidence="17">
    <location>
        <position position="662"/>
    </location>
    <ligand>
        <name>3'-phosphoadenylyl sulfate</name>
        <dbReference type="ChEBI" id="CHEBI:58339"/>
    </ligand>
</feature>
<keyword evidence="7 19" id="KW-0812">Transmembrane</keyword>
<feature type="domain" description="Heparan sulphate-N-deacetylase deacetylase" evidence="21">
    <location>
        <begin position="278"/>
        <end position="465"/>
    </location>
</feature>
<dbReference type="InterPro" id="IPR000863">
    <property type="entry name" value="Sulfotransferase_dom"/>
</dbReference>
<evidence type="ECO:0000256" key="14">
    <source>
        <dbReference type="ARBA" id="ARBA00023180"/>
    </source>
</evidence>
<dbReference type="InterPro" id="IPR021930">
    <property type="entry name" value="Heparan_SO4_deacetylase_dom"/>
</dbReference>
<evidence type="ECO:0000313" key="24">
    <source>
        <dbReference type="Proteomes" id="UP001044222"/>
    </source>
</evidence>
<dbReference type="GO" id="GO:0015016">
    <property type="term" value="F:heparan sulfate N-sulfotransferase activity"/>
    <property type="evidence" value="ECO:0007669"/>
    <property type="project" value="UniProtKB-EC"/>
</dbReference>
<evidence type="ECO:0000256" key="10">
    <source>
        <dbReference type="ARBA" id="ARBA00022989"/>
    </source>
</evidence>
<evidence type="ECO:0000256" key="11">
    <source>
        <dbReference type="ARBA" id="ARBA00023034"/>
    </source>
</evidence>
<evidence type="ECO:0000259" key="21">
    <source>
        <dbReference type="Pfam" id="PF12062"/>
    </source>
</evidence>
<evidence type="ECO:0000256" key="5">
    <source>
        <dbReference type="ARBA" id="ARBA00012979"/>
    </source>
</evidence>
<evidence type="ECO:0000256" key="4">
    <source>
        <dbReference type="ARBA" id="ARBA00010420"/>
    </source>
</evidence>
<organism evidence="23 24">
    <name type="scientific">Anguilla anguilla</name>
    <name type="common">European freshwater eel</name>
    <name type="synonym">Muraena anguilla</name>
    <dbReference type="NCBI Taxonomy" id="7936"/>
    <lineage>
        <taxon>Eukaryota</taxon>
        <taxon>Metazoa</taxon>
        <taxon>Chordata</taxon>
        <taxon>Craniata</taxon>
        <taxon>Vertebrata</taxon>
        <taxon>Euteleostomi</taxon>
        <taxon>Actinopterygii</taxon>
        <taxon>Neopterygii</taxon>
        <taxon>Teleostei</taxon>
        <taxon>Anguilliformes</taxon>
        <taxon>Anguillidae</taxon>
        <taxon>Anguilla</taxon>
    </lineage>
</organism>
<dbReference type="PANTHER" id="PTHR10605">
    <property type="entry name" value="HEPARAN SULFATE SULFOTRANSFERASE"/>
    <property type="match status" value="1"/>
</dbReference>
<evidence type="ECO:0000256" key="12">
    <source>
        <dbReference type="ARBA" id="ARBA00023136"/>
    </source>
</evidence>
<comment type="caution">
    <text evidence="23">The sequence shown here is derived from an EMBL/GenBank/DDBJ whole genome shotgun (WGS) entry which is preliminary data.</text>
</comment>
<feature type="domain" description="Heparan sulfate-N-deacetylase N-terminal" evidence="22">
    <location>
        <begin position="51"/>
        <end position="268"/>
    </location>
</feature>
<evidence type="ECO:0000256" key="18">
    <source>
        <dbReference type="PIRSR" id="PIRSR637359-3"/>
    </source>
</evidence>
<comment type="similarity">
    <text evidence="4">Belongs to the sulfotransferase 1 family. NDST subfamily.</text>
</comment>
<dbReference type="InterPro" id="IPR056793">
    <property type="entry name" value="HSNSD_N"/>
</dbReference>
<evidence type="ECO:0000256" key="19">
    <source>
        <dbReference type="SAM" id="Phobius"/>
    </source>
</evidence>
<accession>A0A9D3RIM7</accession>
<keyword evidence="12 19" id="KW-0472">Membrane</keyword>
<evidence type="ECO:0000256" key="8">
    <source>
        <dbReference type="ARBA" id="ARBA00022801"/>
    </source>
</evidence>
<name>A0A9D3RIM7_ANGAN</name>
<dbReference type="AlphaFoldDB" id="A0A9D3RIM7"/>
<feature type="transmembrane region" description="Helical" evidence="19">
    <location>
        <begin position="19"/>
        <end position="38"/>
    </location>
</feature>
<evidence type="ECO:0000256" key="16">
    <source>
        <dbReference type="PIRSR" id="PIRSR637359-1"/>
    </source>
</evidence>
<keyword evidence="14" id="KW-0325">Glycoprotein</keyword>
<comment type="pathway">
    <text evidence="3">Glycan metabolism; heparan sulfate biosynthesis.</text>
</comment>
<feature type="disulfide bond" evidence="18">
    <location>
        <begin position="738"/>
        <end position="748"/>
    </location>
</feature>
<dbReference type="Proteomes" id="UP001044222">
    <property type="component" value="Chromosome 18"/>
</dbReference>
<evidence type="ECO:0000256" key="3">
    <source>
        <dbReference type="ARBA" id="ARBA00005093"/>
    </source>
</evidence>
<proteinExistence type="inferred from homology"/>
<keyword evidence="15" id="KW-0511">Multifunctional enzyme</keyword>
<dbReference type="GO" id="GO:0016787">
    <property type="term" value="F:hydrolase activity"/>
    <property type="evidence" value="ECO:0007669"/>
    <property type="project" value="UniProtKB-KW"/>
</dbReference>
<keyword evidence="9" id="KW-0735">Signal-anchor</keyword>
<keyword evidence="13 18" id="KW-1015">Disulfide bond</keyword>
<evidence type="ECO:0000256" key="2">
    <source>
        <dbReference type="ARBA" id="ARBA00004841"/>
    </source>
</evidence>
<feature type="active site" description="For sulfotransferase activity" evidence="16">
    <location>
        <position position="564"/>
    </location>
</feature>
<feature type="binding site" evidence="17">
    <location>
        <position position="737"/>
    </location>
    <ligand>
        <name>3'-phosphoadenylyl sulfate</name>
        <dbReference type="ChEBI" id="CHEBI:58339"/>
    </ligand>
</feature>
<gene>
    <name evidence="23" type="ORF">ANANG_G00305080</name>
</gene>
<feature type="binding site" evidence="17">
    <location>
        <begin position="753"/>
        <end position="757"/>
    </location>
    <ligand>
        <name>3'-phosphoadenylyl sulfate</name>
        <dbReference type="ChEBI" id="CHEBI:58339"/>
    </ligand>
</feature>
<comment type="subcellular location">
    <subcellularLocation>
        <location evidence="1">Golgi apparatus membrane</location>
        <topology evidence="1">Single-pass type II membrane protein</topology>
    </subcellularLocation>
</comment>
<comment type="pathway">
    <text evidence="2">Glycan metabolism; heparin biosynthesis.</text>
</comment>
<dbReference type="Gene3D" id="3.40.50.300">
    <property type="entry name" value="P-loop containing nucleotide triphosphate hydrolases"/>
    <property type="match status" value="1"/>
</dbReference>
<evidence type="ECO:0000256" key="7">
    <source>
        <dbReference type="ARBA" id="ARBA00022692"/>
    </source>
</evidence>
<keyword evidence="10 19" id="KW-1133">Transmembrane helix</keyword>
<keyword evidence="6" id="KW-0808">Transferase</keyword>
<evidence type="ECO:0000259" key="22">
    <source>
        <dbReference type="Pfam" id="PF25119"/>
    </source>
</evidence>
<dbReference type="PANTHER" id="PTHR10605:SF53">
    <property type="entry name" value="BIFUNCTIONAL HEPARAN SULFATE N-DEACETYLASE_N-SULFOTRANSFERASE 2"/>
    <property type="match status" value="1"/>
</dbReference>
<evidence type="ECO:0000256" key="13">
    <source>
        <dbReference type="ARBA" id="ARBA00023157"/>
    </source>
</evidence>
<evidence type="ECO:0000256" key="6">
    <source>
        <dbReference type="ARBA" id="ARBA00022679"/>
    </source>
</evidence>
<feature type="domain" description="Sulfotransferase" evidence="20">
    <location>
        <begin position="555"/>
        <end position="775"/>
    </location>
</feature>
<dbReference type="Pfam" id="PF12062">
    <property type="entry name" value="HSNSD-CE"/>
    <property type="match status" value="1"/>
</dbReference>
<keyword evidence="8" id="KW-0378">Hydrolase</keyword>
<protein>
    <recommendedName>
        <fullName evidence="5">[heparan sulfate]-glucosamine N-sulfotransferase</fullName>
        <ecNumber evidence="5">2.8.2.8</ecNumber>
    </recommendedName>
</protein>
<dbReference type="GO" id="GO:0019213">
    <property type="term" value="F:deacetylase activity"/>
    <property type="evidence" value="ECO:0007669"/>
    <property type="project" value="UniProtKB-ARBA"/>
</dbReference>
<dbReference type="Pfam" id="PF25119">
    <property type="entry name" value="HSNSD_N"/>
    <property type="match status" value="1"/>
</dbReference>
<reference evidence="23" key="1">
    <citation type="submission" date="2021-01" db="EMBL/GenBank/DDBJ databases">
        <title>A chromosome-scale assembly of European eel, Anguilla anguilla.</title>
        <authorList>
            <person name="Henkel C."/>
            <person name="Jong-Raadsen S.A."/>
            <person name="Dufour S."/>
            <person name="Weltzien F.-A."/>
            <person name="Palstra A.P."/>
            <person name="Pelster B."/>
            <person name="Spaink H.P."/>
            <person name="Van Den Thillart G.E."/>
            <person name="Jansen H."/>
            <person name="Zahm M."/>
            <person name="Klopp C."/>
            <person name="Cedric C."/>
            <person name="Louis A."/>
            <person name="Berthelot C."/>
            <person name="Parey E."/>
            <person name="Roest Crollius H."/>
            <person name="Montfort J."/>
            <person name="Robinson-Rechavi M."/>
            <person name="Bucao C."/>
            <person name="Bouchez O."/>
            <person name="Gislard M."/>
            <person name="Lluch J."/>
            <person name="Milhes M."/>
            <person name="Lampietro C."/>
            <person name="Lopez Roques C."/>
            <person name="Donnadieu C."/>
            <person name="Braasch I."/>
            <person name="Desvignes T."/>
            <person name="Postlethwait J."/>
            <person name="Bobe J."/>
            <person name="Guiguen Y."/>
            <person name="Dirks R."/>
        </authorList>
    </citation>
    <scope>NUCLEOTIDE SEQUENCE</scope>
    <source>
        <strain evidence="23">Tag_6206</strain>
        <tissue evidence="23">Liver</tissue>
    </source>
</reference>
<evidence type="ECO:0000256" key="17">
    <source>
        <dbReference type="PIRSR" id="PIRSR637359-2"/>
    </source>
</evidence>
<dbReference type="EC" id="2.8.2.8" evidence="5"/>
<evidence type="ECO:0000313" key="23">
    <source>
        <dbReference type="EMBL" id="KAG5831568.1"/>
    </source>
</evidence>
<dbReference type="InterPro" id="IPR037359">
    <property type="entry name" value="NST/OST"/>
</dbReference>
<keyword evidence="24" id="KW-1185">Reference proteome</keyword>
<dbReference type="InterPro" id="IPR027417">
    <property type="entry name" value="P-loop_NTPase"/>
</dbReference>
<evidence type="ECO:0000256" key="15">
    <source>
        <dbReference type="ARBA" id="ARBA00023268"/>
    </source>
</evidence>
<dbReference type="GO" id="GO:0000139">
    <property type="term" value="C:Golgi membrane"/>
    <property type="evidence" value="ECO:0007669"/>
    <property type="project" value="UniProtKB-SubCell"/>
</dbReference>
<evidence type="ECO:0000259" key="20">
    <source>
        <dbReference type="Pfam" id="PF00685"/>
    </source>
</evidence>
<dbReference type="EMBL" id="JAFIRN010000018">
    <property type="protein sequence ID" value="KAG5831568.1"/>
    <property type="molecule type" value="Genomic_DNA"/>
</dbReference>
<sequence>MVGVWKLVRSVRQLELHRLILALIIFCLLSMAFLAYYASRRLVKAVDNSRTEPVVLVFVESIYSQLGQEIVAILESSRFKYRTEIAPGKGDMPTLTERDRGRYALVVYENVLKYVNLDAWNRDLLDKYCVEYGVGVVGFFKANENSLLSAQLKGFPLFLHSNLGLRDYRINPAAPLLYVTRANEVEQGPLPGDDWTVFQSNHSTYEPVLLASTKSSESLAPHLGPHRAAHATVVQDLGLHDGIQRVLFGNNLSFWLHKLIFVDAIAYLTGKRLCLSLERYLLVDVDDIFVGKEGTRMKVSDVEALLNTQNKLRTLVPNFTFNLGFSGKFYHTGTDEEDRGDDMLLRHRKEFWWFPHMWSHMQPHLFHNVTVLAEQMRLNMLFAQEHGIPTDMGYAVAPHHSGVYPVHSQLYEAWKSVLRARGFTHSGIQVLPRQTCGLFTHTIFYNEYPGGSRELDRSIRGGELFLTVLLNPISIFMTHLSNYGNDRLGLYTFESLVKFVQCWTNLRLQTLPPVQLADKYFHIFPEERDPLWQNPCHDKRHKDIWSKEKTCDRLPKFLVIGPQKTGTTALHSFLTLHPAITSNFLSPVTFEEIQFFNGPNYHNGIDWYMDFFPFPSNASTDFMFEKSANYLDSEVTPRRAAALLPRAKILALLINPADRAYSWYQHQRAHQDPAALNHTFHQRWLSHYQPSQLLIVDGSQLRSNPALVMEGVQRFLGVTPIFNYTQALTFDESKGFWCQKQEGGRSKCLGKSKGRKYPDMTPEARAFLAEYYREHNMALLKLLNRLGQALPTWLREELQSTSWS</sequence>
<evidence type="ECO:0000256" key="1">
    <source>
        <dbReference type="ARBA" id="ARBA00004323"/>
    </source>
</evidence>
<dbReference type="Pfam" id="PF00685">
    <property type="entry name" value="Sulfotransfer_1"/>
    <property type="match status" value="1"/>
</dbReference>
<keyword evidence="11" id="KW-0333">Golgi apparatus</keyword>
<evidence type="ECO:0000256" key="9">
    <source>
        <dbReference type="ARBA" id="ARBA00022968"/>
    </source>
</evidence>